<proteinExistence type="predicted"/>
<dbReference type="EMBL" id="CP078063">
    <property type="protein sequence ID" value="UVE49461.1"/>
    <property type="molecule type" value="Genomic_DNA"/>
</dbReference>
<dbReference type="Proteomes" id="UP001058330">
    <property type="component" value="Chromosome"/>
</dbReference>
<gene>
    <name evidence="1" type="ORF">KU306_11085</name>
</gene>
<evidence type="ECO:0000313" key="1">
    <source>
        <dbReference type="EMBL" id="UVE49461.1"/>
    </source>
</evidence>
<evidence type="ECO:0000313" key="2">
    <source>
        <dbReference type="Proteomes" id="UP001058330"/>
    </source>
</evidence>
<protein>
    <submittedName>
        <fullName evidence="1">Uncharacterized protein</fullName>
    </submittedName>
</protein>
<name>A0ABY5RAX6_HALLR</name>
<sequence length="82" mass="9721">MNDITDVSDDELRMFVDYQNGEFESAGLDFFFKEKNGMVSLCYYGTPDTDAESMSQVDSREKVIKWEHDRRKLKNEVQRRDL</sequence>
<organism evidence="1 2">
    <name type="scientific">Haloferax larsenii</name>
    <dbReference type="NCBI Taxonomy" id="302484"/>
    <lineage>
        <taxon>Archaea</taxon>
        <taxon>Methanobacteriati</taxon>
        <taxon>Methanobacteriota</taxon>
        <taxon>Stenosarchaea group</taxon>
        <taxon>Halobacteria</taxon>
        <taxon>Halobacteriales</taxon>
        <taxon>Haloferacaceae</taxon>
        <taxon>Haloferax</taxon>
    </lineage>
</organism>
<dbReference type="GeneID" id="74529453"/>
<reference evidence="1" key="1">
    <citation type="submission" date="2021-07" db="EMBL/GenBank/DDBJ databases">
        <title>Studies on halocins as antimicrobial molecules from haloarchaea.</title>
        <authorList>
            <person name="Kumar S."/>
            <person name="Khare S.K."/>
        </authorList>
    </citation>
    <scope>NUCLEOTIDE SEQUENCE</scope>
    <source>
        <strain evidence="1">NCIM 5678</strain>
    </source>
</reference>
<keyword evidence="2" id="KW-1185">Reference proteome</keyword>
<dbReference type="RefSeq" id="WP_258301952.1">
    <property type="nucleotide sequence ID" value="NZ_CP078063.1"/>
</dbReference>
<accession>A0ABY5RAX6</accession>